<dbReference type="InterPro" id="IPR014048">
    <property type="entry name" value="MethylDNA_cys_MeTrfase_DNA-bd"/>
</dbReference>
<organism evidence="3 4">
    <name type="scientific">candidate division WWE3 bacterium</name>
    <dbReference type="NCBI Taxonomy" id="2053526"/>
    <lineage>
        <taxon>Bacteria</taxon>
        <taxon>Katanobacteria</taxon>
    </lineage>
</organism>
<dbReference type="InterPro" id="IPR036388">
    <property type="entry name" value="WH-like_DNA-bd_sf"/>
</dbReference>
<evidence type="ECO:0000256" key="1">
    <source>
        <dbReference type="ARBA" id="ARBA00022763"/>
    </source>
</evidence>
<evidence type="ECO:0000313" key="4">
    <source>
        <dbReference type="Proteomes" id="UP000740557"/>
    </source>
</evidence>
<feature type="domain" description="Methylated-DNA-[protein]-cysteine S-methyltransferase DNA binding" evidence="2">
    <location>
        <begin position="6"/>
        <end position="93"/>
    </location>
</feature>
<gene>
    <name evidence="3" type="ORF">KC980_03750</name>
</gene>
<reference evidence="3" key="1">
    <citation type="submission" date="2020-04" db="EMBL/GenBank/DDBJ databases">
        <authorList>
            <person name="Zhang T."/>
        </authorList>
    </citation>
    <scope>NUCLEOTIDE SEQUENCE</scope>
    <source>
        <strain evidence="3">HKST-UBA79</strain>
    </source>
</reference>
<dbReference type="PANTHER" id="PTHR42942">
    <property type="entry name" value="6-O-METHYLGUANINE DNA METHYLTRANSFERASE"/>
    <property type="match status" value="1"/>
</dbReference>
<comment type="caution">
    <text evidence="3">The sequence shown here is derived from an EMBL/GenBank/DDBJ whole genome shotgun (WGS) entry which is preliminary data.</text>
</comment>
<accession>A0A955EC65</accession>
<dbReference type="PANTHER" id="PTHR42942:SF1">
    <property type="entry name" value="ALKYLTRANSFERASE-LIKE PROTEIN 1"/>
    <property type="match status" value="1"/>
</dbReference>
<dbReference type="CDD" id="cd06445">
    <property type="entry name" value="ATase"/>
    <property type="match status" value="1"/>
</dbReference>
<protein>
    <submittedName>
        <fullName evidence="3">MGMT family protein</fullName>
    </submittedName>
</protein>
<dbReference type="Gene3D" id="1.10.10.10">
    <property type="entry name" value="Winged helix-like DNA-binding domain superfamily/Winged helix DNA-binding domain"/>
    <property type="match status" value="1"/>
</dbReference>
<reference evidence="3" key="2">
    <citation type="journal article" date="2021" name="Microbiome">
        <title>Successional dynamics and alternative stable states in a saline activated sludge microbial community over 9 years.</title>
        <authorList>
            <person name="Wang Y."/>
            <person name="Ye J."/>
            <person name="Ju F."/>
            <person name="Liu L."/>
            <person name="Boyd J.A."/>
            <person name="Deng Y."/>
            <person name="Parks D.H."/>
            <person name="Jiang X."/>
            <person name="Yin X."/>
            <person name="Woodcroft B.J."/>
            <person name="Tyson G.W."/>
            <person name="Hugenholtz P."/>
            <person name="Polz M.F."/>
            <person name="Zhang T."/>
        </authorList>
    </citation>
    <scope>NUCLEOTIDE SEQUENCE</scope>
    <source>
        <strain evidence="3">HKST-UBA79</strain>
    </source>
</reference>
<dbReference type="GO" id="GO:0006281">
    <property type="term" value="P:DNA repair"/>
    <property type="evidence" value="ECO:0007669"/>
    <property type="project" value="InterPro"/>
</dbReference>
<evidence type="ECO:0000313" key="3">
    <source>
        <dbReference type="EMBL" id="MCA9308602.1"/>
    </source>
</evidence>
<dbReference type="SUPFAM" id="SSF46767">
    <property type="entry name" value="Methylated DNA-protein cysteine methyltransferase, C-terminal domain"/>
    <property type="match status" value="1"/>
</dbReference>
<sequence>MVETSFTTQVLNAVNAVPYGQVASYGQIALMVGMPRAARQVGWVLNRLEDSAVDGSSNHPWWRIVNNTGRISIKGTKVLTQLTQKELLEKEGIEVSDDLTFDIERYRYRPQIAKLEEFELTPEYIEKFIQKYLD</sequence>
<evidence type="ECO:0000259" key="2">
    <source>
        <dbReference type="Pfam" id="PF01035"/>
    </source>
</evidence>
<dbReference type="AlphaFoldDB" id="A0A955EC65"/>
<dbReference type="Proteomes" id="UP000740557">
    <property type="component" value="Unassembled WGS sequence"/>
</dbReference>
<proteinExistence type="predicted"/>
<name>A0A955EC65_UNCKA</name>
<dbReference type="InterPro" id="IPR052520">
    <property type="entry name" value="ATL_DNA_repair"/>
</dbReference>
<dbReference type="GO" id="GO:0003824">
    <property type="term" value="F:catalytic activity"/>
    <property type="evidence" value="ECO:0007669"/>
    <property type="project" value="InterPro"/>
</dbReference>
<dbReference type="EMBL" id="JAGQNX010000118">
    <property type="protein sequence ID" value="MCA9308602.1"/>
    <property type="molecule type" value="Genomic_DNA"/>
</dbReference>
<keyword evidence="1" id="KW-0227">DNA damage</keyword>
<dbReference type="InterPro" id="IPR036217">
    <property type="entry name" value="MethylDNA_cys_MeTrfase_DNAb"/>
</dbReference>
<dbReference type="Pfam" id="PF01035">
    <property type="entry name" value="DNA_binding_1"/>
    <property type="match status" value="1"/>
</dbReference>